<comment type="caution">
    <text evidence="3">The sequence shown here is derived from an EMBL/GenBank/DDBJ whole genome shotgun (WGS) entry which is preliminary data.</text>
</comment>
<feature type="compositionally biased region" description="Basic and acidic residues" evidence="2">
    <location>
        <begin position="49"/>
        <end position="80"/>
    </location>
</feature>
<feature type="compositionally biased region" description="Low complexity" evidence="2">
    <location>
        <begin position="11"/>
        <end position="25"/>
    </location>
</feature>
<dbReference type="Proteomes" id="UP000295560">
    <property type="component" value="Unassembled WGS sequence"/>
</dbReference>
<name>A0A4R1I4F4_PSEEN</name>
<dbReference type="EMBL" id="SMFZ01000001">
    <property type="protein sequence ID" value="TCK27449.1"/>
    <property type="molecule type" value="Genomic_DNA"/>
</dbReference>
<evidence type="ECO:0000313" key="4">
    <source>
        <dbReference type="Proteomes" id="UP000295560"/>
    </source>
</evidence>
<gene>
    <name evidence="3" type="ORF">EV378_3320</name>
</gene>
<accession>A0A4R1I4F4</accession>
<reference evidence="3 4" key="1">
    <citation type="submission" date="2019-03" db="EMBL/GenBank/DDBJ databases">
        <title>Sequencing the genomes of 1000 actinobacteria strains.</title>
        <authorList>
            <person name="Klenk H.-P."/>
        </authorList>
    </citation>
    <scope>NUCLEOTIDE SEQUENCE [LARGE SCALE GENOMIC DNA]</scope>
    <source>
        <strain evidence="3 4">DSM 44969</strain>
    </source>
</reference>
<feature type="compositionally biased region" description="Low complexity" evidence="2">
    <location>
        <begin position="86"/>
        <end position="108"/>
    </location>
</feature>
<evidence type="ECO:0000256" key="2">
    <source>
        <dbReference type="SAM" id="MobiDB-lite"/>
    </source>
</evidence>
<keyword evidence="1" id="KW-0175">Coiled coil</keyword>
<proteinExistence type="predicted"/>
<feature type="coiled-coil region" evidence="1">
    <location>
        <begin position="131"/>
        <end position="174"/>
    </location>
</feature>
<evidence type="ECO:0000313" key="3">
    <source>
        <dbReference type="EMBL" id="TCK27449.1"/>
    </source>
</evidence>
<dbReference type="Pfam" id="PF20079">
    <property type="entry name" value="DUF6474"/>
    <property type="match status" value="1"/>
</dbReference>
<sequence length="306" mass="33002">MGLLRRKPTAAERAATATREAAVTASEHVQDALGTASERASEFAGEARVQADRAAEKLADRAEKARERADAAGRRAEKAQRKAGRKAATAAKKARKVASSAVESASSTLSTADRKADRKIARYSAKADAGARKAEAKAQQAATKAQAKTDKLAIEQAEKERQAHEWNAARAKRYLALSRVVAPVLAPYAMAAAGTLRHRWDDHRSRRLGVSPDELGGYSGRGGHLHARISRIARTFGELKDDGSTERSPQAKAFVESNEPRLHDFAAAVRAAEQMPANRRKAAYRAVSKDLDRIEVELLSHLGISA</sequence>
<evidence type="ECO:0000256" key="1">
    <source>
        <dbReference type="SAM" id="Coils"/>
    </source>
</evidence>
<organism evidence="3 4">
    <name type="scientific">Pseudonocardia endophytica</name>
    <dbReference type="NCBI Taxonomy" id="401976"/>
    <lineage>
        <taxon>Bacteria</taxon>
        <taxon>Bacillati</taxon>
        <taxon>Actinomycetota</taxon>
        <taxon>Actinomycetes</taxon>
        <taxon>Pseudonocardiales</taxon>
        <taxon>Pseudonocardiaceae</taxon>
        <taxon>Pseudonocardia</taxon>
    </lineage>
</organism>
<feature type="region of interest" description="Disordered" evidence="2">
    <location>
        <begin position="1"/>
        <end position="116"/>
    </location>
</feature>
<dbReference type="AlphaFoldDB" id="A0A4R1I4F4"/>
<dbReference type="OrthoDB" id="4374070at2"/>
<protein>
    <submittedName>
        <fullName evidence="3">Uncharacterized protein</fullName>
    </submittedName>
</protein>
<keyword evidence="4" id="KW-1185">Reference proteome</keyword>
<dbReference type="InterPro" id="IPR045522">
    <property type="entry name" value="DUF6474"/>
</dbReference>
<dbReference type="RefSeq" id="WP_132426208.1">
    <property type="nucleotide sequence ID" value="NZ_SMFZ01000001.1"/>
</dbReference>